<dbReference type="Proteomes" id="UP000006729">
    <property type="component" value="Chromosome 4"/>
</dbReference>
<name>A0A3N7EY90_POPTR</name>
<sequence length="69" mass="7546">MLKIIVYTNEDPVDASEAAQGNASSCLDSYVLACVKNVTNLPRQLGYILTPLTMRQILFVPCTNILGFP</sequence>
<dbReference type="EMBL" id="CM009293">
    <property type="protein sequence ID" value="RQO88965.1"/>
    <property type="molecule type" value="Genomic_DNA"/>
</dbReference>
<evidence type="ECO:0000313" key="1">
    <source>
        <dbReference type="EMBL" id="RQO88965.1"/>
    </source>
</evidence>
<dbReference type="AlphaFoldDB" id="A0A3N7EY90"/>
<keyword evidence="2" id="KW-1185">Reference proteome</keyword>
<evidence type="ECO:0000313" key="2">
    <source>
        <dbReference type="Proteomes" id="UP000006729"/>
    </source>
</evidence>
<protein>
    <submittedName>
        <fullName evidence="1">Uncharacterized protein</fullName>
    </submittedName>
</protein>
<gene>
    <name evidence="1" type="ORF">POPTR_004G050150</name>
</gene>
<proteinExistence type="predicted"/>
<accession>A0A3N7EY90</accession>
<reference evidence="1 2" key="1">
    <citation type="journal article" date="2006" name="Science">
        <title>The genome of black cottonwood, Populus trichocarpa (Torr. &amp; Gray).</title>
        <authorList>
            <person name="Tuskan G.A."/>
            <person name="Difazio S."/>
            <person name="Jansson S."/>
            <person name="Bohlmann J."/>
            <person name="Grigoriev I."/>
            <person name="Hellsten U."/>
            <person name="Putnam N."/>
            <person name="Ralph S."/>
            <person name="Rombauts S."/>
            <person name="Salamov A."/>
            <person name="Schein J."/>
            <person name="Sterck L."/>
            <person name="Aerts A."/>
            <person name="Bhalerao R.R."/>
            <person name="Bhalerao R.P."/>
            <person name="Blaudez D."/>
            <person name="Boerjan W."/>
            <person name="Brun A."/>
            <person name="Brunner A."/>
            <person name="Busov V."/>
            <person name="Campbell M."/>
            <person name="Carlson J."/>
            <person name="Chalot M."/>
            <person name="Chapman J."/>
            <person name="Chen G.L."/>
            <person name="Cooper D."/>
            <person name="Coutinho P.M."/>
            <person name="Couturier J."/>
            <person name="Covert S."/>
            <person name="Cronk Q."/>
            <person name="Cunningham R."/>
            <person name="Davis J."/>
            <person name="Degroeve S."/>
            <person name="Dejardin A."/>
            <person name="Depamphilis C."/>
            <person name="Detter J."/>
            <person name="Dirks B."/>
            <person name="Dubchak I."/>
            <person name="Duplessis S."/>
            <person name="Ehlting J."/>
            <person name="Ellis B."/>
            <person name="Gendler K."/>
            <person name="Goodstein D."/>
            <person name="Gribskov M."/>
            <person name="Grimwood J."/>
            <person name="Groover A."/>
            <person name="Gunter L."/>
            <person name="Hamberger B."/>
            <person name="Heinze B."/>
            <person name="Helariutta Y."/>
            <person name="Henrissat B."/>
            <person name="Holligan D."/>
            <person name="Holt R."/>
            <person name="Huang W."/>
            <person name="Islam-Faridi N."/>
            <person name="Jones S."/>
            <person name="Jones-Rhoades M."/>
            <person name="Jorgensen R."/>
            <person name="Joshi C."/>
            <person name="Kangasjarvi J."/>
            <person name="Karlsson J."/>
            <person name="Kelleher C."/>
            <person name="Kirkpatrick R."/>
            <person name="Kirst M."/>
            <person name="Kohler A."/>
            <person name="Kalluri U."/>
            <person name="Larimer F."/>
            <person name="Leebens-Mack J."/>
            <person name="Leple J.C."/>
            <person name="Locascio P."/>
            <person name="Lou Y."/>
            <person name="Lucas S."/>
            <person name="Martin F."/>
            <person name="Montanini B."/>
            <person name="Napoli C."/>
            <person name="Nelson D.R."/>
            <person name="Nelson C."/>
            <person name="Nieminen K."/>
            <person name="Nilsson O."/>
            <person name="Pereda V."/>
            <person name="Peter G."/>
            <person name="Philippe R."/>
            <person name="Pilate G."/>
            <person name="Poliakov A."/>
            <person name="Razumovskaya J."/>
            <person name="Richardson P."/>
            <person name="Rinaldi C."/>
            <person name="Ritland K."/>
            <person name="Rouze P."/>
            <person name="Ryaboy D."/>
            <person name="Schmutz J."/>
            <person name="Schrader J."/>
            <person name="Segerman B."/>
            <person name="Shin H."/>
            <person name="Siddiqui A."/>
            <person name="Sterky F."/>
            <person name="Terry A."/>
            <person name="Tsai C.J."/>
            <person name="Uberbacher E."/>
            <person name="Unneberg P."/>
            <person name="Vahala J."/>
            <person name="Wall K."/>
            <person name="Wessler S."/>
            <person name="Yang G."/>
            <person name="Yin T."/>
            <person name="Douglas C."/>
            <person name="Marra M."/>
            <person name="Sandberg G."/>
            <person name="Van de Peer Y."/>
            <person name="Rokhsar D."/>
        </authorList>
    </citation>
    <scope>NUCLEOTIDE SEQUENCE [LARGE SCALE GENOMIC DNA]</scope>
    <source>
        <strain evidence="2">cv. Nisqually</strain>
    </source>
</reference>
<organism evidence="1 2">
    <name type="scientific">Populus trichocarpa</name>
    <name type="common">Western balsam poplar</name>
    <name type="synonym">Populus balsamifera subsp. trichocarpa</name>
    <dbReference type="NCBI Taxonomy" id="3694"/>
    <lineage>
        <taxon>Eukaryota</taxon>
        <taxon>Viridiplantae</taxon>
        <taxon>Streptophyta</taxon>
        <taxon>Embryophyta</taxon>
        <taxon>Tracheophyta</taxon>
        <taxon>Spermatophyta</taxon>
        <taxon>Magnoliopsida</taxon>
        <taxon>eudicotyledons</taxon>
        <taxon>Gunneridae</taxon>
        <taxon>Pentapetalae</taxon>
        <taxon>rosids</taxon>
        <taxon>fabids</taxon>
        <taxon>Malpighiales</taxon>
        <taxon>Salicaceae</taxon>
        <taxon>Saliceae</taxon>
        <taxon>Populus</taxon>
    </lineage>
</organism>